<keyword evidence="3" id="KW-1185">Reference proteome</keyword>
<accession>A0A196SNX8</accession>
<feature type="compositionally biased region" description="Pro residues" evidence="1">
    <location>
        <begin position="324"/>
        <end position="342"/>
    </location>
</feature>
<evidence type="ECO:0000313" key="3">
    <source>
        <dbReference type="Proteomes" id="UP000078348"/>
    </source>
</evidence>
<dbReference type="STRING" id="478820.A0A196SNX8"/>
<reference evidence="2 3" key="1">
    <citation type="submission" date="2016-05" db="EMBL/GenBank/DDBJ databases">
        <title>Nuclear genome of Blastocystis sp. subtype 1 NandII.</title>
        <authorList>
            <person name="Gentekaki E."/>
            <person name="Curtis B."/>
            <person name="Stairs C."/>
            <person name="Eme L."/>
            <person name="Herman E."/>
            <person name="Klimes V."/>
            <person name="Arias M.C."/>
            <person name="Elias M."/>
            <person name="Hilliou F."/>
            <person name="Klute M."/>
            <person name="Malik S.-B."/>
            <person name="Pightling A."/>
            <person name="Rachubinski R."/>
            <person name="Salas D."/>
            <person name="Schlacht A."/>
            <person name="Suga H."/>
            <person name="Archibald J."/>
            <person name="Ball S.G."/>
            <person name="Clark G."/>
            <person name="Dacks J."/>
            <person name="Van Der Giezen M."/>
            <person name="Tsaousis A."/>
            <person name="Roger A."/>
        </authorList>
    </citation>
    <scope>NUCLEOTIDE SEQUENCE [LARGE SCALE GENOMIC DNA]</scope>
    <source>
        <strain evidence="3">ATCC 50177 / NandII</strain>
    </source>
</reference>
<protein>
    <recommendedName>
        <fullName evidence="4">Protein kinase domain-containing protein</fullName>
    </recommendedName>
</protein>
<dbReference type="Proteomes" id="UP000078348">
    <property type="component" value="Unassembled WGS sequence"/>
</dbReference>
<organism evidence="2 3">
    <name type="scientific">Blastocystis sp. subtype 1 (strain ATCC 50177 / NandII)</name>
    <dbReference type="NCBI Taxonomy" id="478820"/>
    <lineage>
        <taxon>Eukaryota</taxon>
        <taxon>Sar</taxon>
        <taxon>Stramenopiles</taxon>
        <taxon>Bigyra</taxon>
        <taxon>Opalozoa</taxon>
        <taxon>Opalinata</taxon>
        <taxon>Blastocystidae</taxon>
        <taxon>Blastocystis</taxon>
    </lineage>
</organism>
<feature type="region of interest" description="Disordered" evidence="1">
    <location>
        <begin position="318"/>
        <end position="342"/>
    </location>
</feature>
<proteinExistence type="predicted"/>
<dbReference type="AlphaFoldDB" id="A0A196SNX8"/>
<gene>
    <name evidence="2" type="ORF">AV274_0348</name>
</gene>
<evidence type="ECO:0000256" key="1">
    <source>
        <dbReference type="SAM" id="MobiDB-lite"/>
    </source>
</evidence>
<dbReference type="SUPFAM" id="SSF56112">
    <property type="entry name" value="Protein kinase-like (PK-like)"/>
    <property type="match status" value="1"/>
</dbReference>
<comment type="caution">
    <text evidence="2">The sequence shown here is derived from an EMBL/GenBank/DDBJ whole genome shotgun (WGS) entry which is preliminary data.</text>
</comment>
<dbReference type="InterPro" id="IPR011009">
    <property type="entry name" value="Kinase-like_dom_sf"/>
</dbReference>
<sequence length="476" mass="53303">MWVKAVITMQIMASYTGRRIDCWVVGEEVKRDSQLSIYKVYNEKNSEEKYLMAIYQDLLANPNELDEDDDSCLLPVNLNCRPIYTYYDSHCFPVIPPSNSCGSYNGNEYFVFEKVSRSLSSIVSDASLDVSDNDLVVTAYQILEILRILFDAQKVLKNLHVNDFFFRRTTKGYRTVLLNQDFVTKECFFIEDPTFTSVSVMSGNEPTPTDNLQSLAYILIFLSQGTLPWLGRTDAEIKAMKENPALMQCSPFEGSCTPFLSRLDVVPLLLSSADPRTVLDQCLQLLRERMTSHTVTFGRNVDSFTKKSTRPAVISSLERIQPQAPAPPQTPVKPAPVSTPAPVSPNRVVVVAGQRYEVKVVNGKRLMEPIGSPVPPVRSARKKLHPAGIVINPQGVPEDSVPEATPVVVPEALPVEPVKVRREKRGRTLSEAGSKRRKTQRIESRSIVTRANRFFTSSLFSSFLFTAAVLAIESMH</sequence>
<name>A0A196SNX8_BLAHN</name>
<dbReference type="EMBL" id="LXWW01000013">
    <property type="protein sequence ID" value="OAO17892.1"/>
    <property type="molecule type" value="Genomic_DNA"/>
</dbReference>
<dbReference type="Gene3D" id="1.10.510.10">
    <property type="entry name" value="Transferase(Phosphotransferase) domain 1"/>
    <property type="match status" value="1"/>
</dbReference>
<evidence type="ECO:0008006" key="4">
    <source>
        <dbReference type="Google" id="ProtNLM"/>
    </source>
</evidence>
<evidence type="ECO:0000313" key="2">
    <source>
        <dbReference type="EMBL" id="OAO17892.1"/>
    </source>
</evidence>
<dbReference type="OrthoDB" id="3265205at2759"/>